<dbReference type="GO" id="GO:0008146">
    <property type="term" value="F:sulfotransferase activity"/>
    <property type="evidence" value="ECO:0007669"/>
    <property type="project" value="InterPro"/>
</dbReference>
<dbReference type="InterPro" id="IPR018011">
    <property type="entry name" value="Carb_sulfotrans_8-10"/>
</dbReference>
<sequence>MLLGKNKDLTIAATGNSKKKHSKYDKYINETHIPLIPDEAIQSLSESDMLKVEKRMERRRKVLLDKCSELGLDVVGTDPWHKPNPWEFLVNKKYHIIWCNVFKAASSSWMFNFNILAARHPFERLLSAYRDKFMFAVPHSFHDKLGRKIIRTYRRKGFDNHAPKHPTFPEFIRWLLDQVKQGNYLDMHFVASTRFCTPCLINFDIIMKFETLEEDQLYLIEKTGLKRVIAPEWRNMGKGKNTLELLLQFFSQLTRRELDGLYDYYRYDFELFDYSVASYYNIAKPNEIKIPEAAAIALGKVSTSAKVKA</sequence>
<evidence type="ECO:0000256" key="3">
    <source>
        <dbReference type="ARBA" id="ARBA00022679"/>
    </source>
</evidence>
<dbReference type="STRING" id="67801.A0A1B0AVV0"/>
<evidence type="ECO:0000256" key="2">
    <source>
        <dbReference type="ARBA" id="ARBA00006339"/>
    </source>
</evidence>
<keyword evidence="7" id="KW-0472">Membrane</keyword>
<organism evidence="10 11">
    <name type="scientific">Glossina palpalis gambiensis</name>
    <dbReference type="NCBI Taxonomy" id="67801"/>
    <lineage>
        <taxon>Eukaryota</taxon>
        <taxon>Metazoa</taxon>
        <taxon>Ecdysozoa</taxon>
        <taxon>Arthropoda</taxon>
        <taxon>Hexapoda</taxon>
        <taxon>Insecta</taxon>
        <taxon>Pterygota</taxon>
        <taxon>Neoptera</taxon>
        <taxon>Endopterygota</taxon>
        <taxon>Diptera</taxon>
        <taxon>Brachycera</taxon>
        <taxon>Muscomorpha</taxon>
        <taxon>Hippoboscoidea</taxon>
        <taxon>Glossinidae</taxon>
        <taxon>Glossina</taxon>
    </lineage>
</organism>
<evidence type="ECO:0000256" key="1">
    <source>
        <dbReference type="ARBA" id="ARBA00004323"/>
    </source>
</evidence>
<evidence type="ECO:0000313" key="10">
    <source>
        <dbReference type="EnsemblMetazoa" id="GPPI010315-PA"/>
    </source>
</evidence>
<evidence type="ECO:0000256" key="4">
    <source>
        <dbReference type="ARBA" id="ARBA00022692"/>
    </source>
</evidence>
<dbReference type="GO" id="GO:0000139">
    <property type="term" value="C:Golgi membrane"/>
    <property type="evidence" value="ECO:0007669"/>
    <property type="project" value="UniProtKB-SubCell"/>
</dbReference>
<reference evidence="11" key="1">
    <citation type="submission" date="2015-01" db="EMBL/GenBank/DDBJ databases">
        <authorList>
            <person name="Aksoy S."/>
            <person name="Warren W."/>
            <person name="Wilson R.K."/>
        </authorList>
    </citation>
    <scope>NUCLEOTIDE SEQUENCE [LARGE SCALE GENOMIC DNA]</scope>
    <source>
        <strain evidence="11">IAEA</strain>
    </source>
</reference>
<dbReference type="EMBL" id="JXJN01004397">
    <property type="status" value="NOT_ANNOTATED_CDS"/>
    <property type="molecule type" value="Genomic_DNA"/>
</dbReference>
<reference evidence="10" key="2">
    <citation type="submission" date="2020-05" db="UniProtKB">
        <authorList>
            <consortium name="EnsemblMetazoa"/>
        </authorList>
    </citation>
    <scope>IDENTIFICATION</scope>
    <source>
        <strain evidence="10">IAEA</strain>
    </source>
</reference>
<comment type="similarity">
    <text evidence="2 9">Belongs to the sulfotransferase 2 family.</text>
</comment>
<keyword evidence="11" id="KW-1185">Reference proteome</keyword>
<dbReference type="InterPro" id="IPR005331">
    <property type="entry name" value="Sulfotransferase"/>
</dbReference>
<keyword evidence="3 9" id="KW-0808">Transferase</keyword>
<evidence type="ECO:0000256" key="9">
    <source>
        <dbReference type="RuleBase" id="RU364020"/>
    </source>
</evidence>
<name>A0A1B0AVV0_9MUSC</name>
<evidence type="ECO:0000256" key="8">
    <source>
        <dbReference type="ARBA" id="ARBA00023180"/>
    </source>
</evidence>
<keyword evidence="9" id="KW-0119">Carbohydrate metabolism</keyword>
<dbReference type="GO" id="GO:0016051">
    <property type="term" value="P:carbohydrate biosynthetic process"/>
    <property type="evidence" value="ECO:0007669"/>
    <property type="project" value="InterPro"/>
</dbReference>
<keyword evidence="5" id="KW-1133">Transmembrane helix</keyword>
<evidence type="ECO:0000313" key="11">
    <source>
        <dbReference type="Proteomes" id="UP000092460"/>
    </source>
</evidence>
<dbReference type="Pfam" id="PF03567">
    <property type="entry name" value="Sulfotransfer_2"/>
    <property type="match status" value="1"/>
</dbReference>
<evidence type="ECO:0000256" key="5">
    <source>
        <dbReference type="ARBA" id="ARBA00022989"/>
    </source>
</evidence>
<proteinExistence type="inferred from homology"/>
<dbReference type="PANTHER" id="PTHR12137">
    <property type="entry name" value="CARBOHYDRATE SULFOTRANSFERASE"/>
    <property type="match status" value="1"/>
</dbReference>
<evidence type="ECO:0000256" key="6">
    <source>
        <dbReference type="ARBA" id="ARBA00023034"/>
    </source>
</evidence>
<keyword evidence="6 9" id="KW-0333">Golgi apparatus</keyword>
<dbReference type="AlphaFoldDB" id="A0A1B0AVV0"/>
<keyword evidence="4" id="KW-0812">Transmembrane</keyword>
<dbReference type="EC" id="2.8.2.-" evidence="9"/>
<evidence type="ECO:0000256" key="7">
    <source>
        <dbReference type="ARBA" id="ARBA00023136"/>
    </source>
</evidence>
<dbReference type="VEuPathDB" id="VectorBase:GPPI010315"/>
<protein>
    <recommendedName>
        <fullName evidence="9">Carbohydrate sulfotransferase</fullName>
        <ecNumber evidence="9">2.8.2.-</ecNumber>
    </recommendedName>
</protein>
<dbReference type="PANTHER" id="PTHR12137:SF63">
    <property type="entry name" value="CARBOHYDRATE SULFOTRANSFERASE"/>
    <property type="match status" value="1"/>
</dbReference>
<dbReference type="Proteomes" id="UP000092460">
    <property type="component" value="Unassembled WGS sequence"/>
</dbReference>
<dbReference type="EnsemblMetazoa" id="GPPI010315-RA">
    <property type="protein sequence ID" value="GPPI010315-PA"/>
    <property type="gene ID" value="GPPI010315"/>
</dbReference>
<keyword evidence="8 9" id="KW-0325">Glycoprotein</keyword>
<comment type="subcellular location">
    <subcellularLocation>
        <location evidence="1 9">Golgi apparatus membrane</location>
        <topology evidence="1 9">Single-pass type II membrane protein</topology>
    </subcellularLocation>
</comment>
<accession>A0A1B0AVV0</accession>
<keyword evidence="9" id="KW-0735">Signal-anchor</keyword>